<keyword evidence="11 12" id="KW-0807">Transducer</keyword>
<sequence>MIYSLSSGNQSELPIFTVQCFSENANLQHLLFIFLLLIYLIIILGNTVVITTITLSSKLHTPMYMFLGNLSFLDISYSSTIFPKLLHMVYTQQKTISFTGCIIQLYFFILCVCTECFLLTIMAYDRYVAICYPLHYTLRMSLKHCVRLIVGVWTVGFLDPLVFSLLTANLSFCSSHHIDHFYCDLIPLLKITCSDTSTLESLIYVNSLAVGVSTFALLLFSYVYIIRTIRRIRSSQGRQKAFSTCISHLTCVIIFYGTSIGTYLRSKVSYDHLQDSFFALLYIALVPMINPFIYTLKNKEFKRELNLSRKLTTRSLAKFI</sequence>
<evidence type="ECO:0000256" key="13">
    <source>
        <dbReference type="RuleBase" id="RU363047"/>
    </source>
</evidence>
<evidence type="ECO:0000256" key="12">
    <source>
        <dbReference type="RuleBase" id="RU000688"/>
    </source>
</evidence>
<feature type="transmembrane region" description="Helical" evidence="13">
    <location>
        <begin position="31"/>
        <end position="51"/>
    </location>
</feature>
<dbReference type="PANTHER" id="PTHR26452">
    <property type="entry name" value="OLFACTORY RECEPTOR"/>
    <property type="match status" value="1"/>
</dbReference>
<accession>A0A8T2IYK2</accession>
<dbReference type="InterPro" id="IPR000725">
    <property type="entry name" value="Olfact_rcpt"/>
</dbReference>
<dbReference type="InterPro" id="IPR050516">
    <property type="entry name" value="Olfactory_GPCR"/>
</dbReference>
<keyword evidence="5 13" id="KW-0552">Olfaction</keyword>
<feature type="transmembrane region" description="Helical" evidence="13">
    <location>
        <begin position="203"/>
        <end position="225"/>
    </location>
</feature>
<keyword evidence="2 13" id="KW-1003">Cell membrane</keyword>
<dbReference type="Proteomes" id="UP000812440">
    <property type="component" value="Chromosome 7"/>
</dbReference>
<organism evidence="15 16">
    <name type="scientific">Hymenochirus boettgeri</name>
    <name type="common">Congo dwarf clawed frog</name>
    <dbReference type="NCBI Taxonomy" id="247094"/>
    <lineage>
        <taxon>Eukaryota</taxon>
        <taxon>Metazoa</taxon>
        <taxon>Chordata</taxon>
        <taxon>Craniata</taxon>
        <taxon>Vertebrata</taxon>
        <taxon>Euteleostomi</taxon>
        <taxon>Amphibia</taxon>
        <taxon>Batrachia</taxon>
        <taxon>Anura</taxon>
        <taxon>Pipoidea</taxon>
        <taxon>Pipidae</taxon>
        <taxon>Pipinae</taxon>
        <taxon>Hymenochirus</taxon>
    </lineage>
</organism>
<evidence type="ECO:0000256" key="8">
    <source>
        <dbReference type="ARBA" id="ARBA00023136"/>
    </source>
</evidence>
<keyword evidence="9 12" id="KW-0675">Receptor</keyword>
<dbReference type="AlphaFoldDB" id="A0A8T2IYK2"/>
<feature type="transmembrane region" description="Helical" evidence="13">
    <location>
        <begin position="246"/>
        <end position="264"/>
    </location>
</feature>
<keyword evidence="6 13" id="KW-1133">Transmembrane helix</keyword>
<dbReference type="PROSITE" id="PS00237">
    <property type="entry name" value="G_PROTEIN_RECEP_F1_1"/>
    <property type="match status" value="1"/>
</dbReference>
<dbReference type="SUPFAM" id="SSF81321">
    <property type="entry name" value="Family A G protein-coupled receptor-like"/>
    <property type="match status" value="1"/>
</dbReference>
<dbReference type="GO" id="GO:0004984">
    <property type="term" value="F:olfactory receptor activity"/>
    <property type="evidence" value="ECO:0007669"/>
    <property type="project" value="InterPro"/>
</dbReference>
<dbReference type="CDD" id="cd13954">
    <property type="entry name" value="7tmA_OR"/>
    <property type="match status" value="1"/>
</dbReference>
<dbReference type="GO" id="GO:0004930">
    <property type="term" value="F:G protein-coupled receptor activity"/>
    <property type="evidence" value="ECO:0007669"/>
    <property type="project" value="UniProtKB-KW"/>
</dbReference>
<dbReference type="PROSITE" id="PS50262">
    <property type="entry name" value="G_PROTEIN_RECEP_F1_2"/>
    <property type="match status" value="1"/>
</dbReference>
<feature type="transmembrane region" description="Helical" evidence="13">
    <location>
        <begin position="276"/>
        <end position="296"/>
    </location>
</feature>
<evidence type="ECO:0000313" key="15">
    <source>
        <dbReference type="EMBL" id="KAG8435521.1"/>
    </source>
</evidence>
<evidence type="ECO:0000256" key="10">
    <source>
        <dbReference type="ARBA" id="ARBA00023180"/>
    </source>
</evidence>
<feature type="transmembrane region" description="Helical" evidence="13">
    <location>
        <begin position="145"/>
        <end position="166"/>
    </location>
</feature>
<feature type="transmembrane region" description="Helical" evidence="13">
    <location>
        <begin position="63"/>
        <end position="82"/>
    </location>
</feature>
<evidence type="ECO:0000256" key="5">
    <source>
        <dbReference type="ARBA" id="ARBA00022725"/>
    </source>
</evidence>
<name>A0A8T2IYK2_9PIPI</name>
<dbReference type="GO" id="GO:0005886">
    <property type="term" value="C:plasma membrane"/>
    <property type="evidence" value="ECO:0007669"/>
    <property type="project" value="UniProtKB-SubCell"/>
</dbReference>
<comment type="similarity">
    <text evidence="12">Belongs to the G-protein coupled receptor 1 family.</text>
</comment>
<feature type="transmembrane region" description="Helical" evidence="13">
    <location>
        <begin position="102"/>
        <end position="124"/>
    </location>
</feature>
<keyword evidence="16" id="KW-1185">Reference proteome</keyword>
<dbReference type="InterPro" id="IPR000276">
    <property type="entry name" value="GPCR_Rhodpsn"/>
</dbReference>
<dbReference type="OrthoDB" id="5967130at2759"/>
<evidence type="ECO:0000256" key="1">
    <source>
        <dbReference type="ARBA" id="ARBA00004651"/>
    </source>
</evidence>
<evidence type="ECO:0000259" key="14">
    <source>
        <dbReference type="PROSITE" id="PS50262"/>
    </source>
</evidence>
<evidence type="ECO:0000256" key="9">
    <source>
        <dbReference type="ARBA" id="ARBA00023170"/>
    </source>
</evidence>
<protein>
    <recommendedName>
        <fullName evidence="13">Olfactory receptor</fullName>
    </recommendedName>
</protein>
<evidence type="ECO:0000256" key="6">
    <source>
        <dbReference type="ARBA" id="ARBA00022989"/>
    </source>
</evidence>
<dbReference type="Gene3D" id="1.20.1070.10">
    <property type="entry name" value="Rhodopsin 7-helix transmembrane proteins"/>
    <property type="match status" value="1"/>
</dbReference>
<keyword evidence="4 12" id="KW-0812">Transmembrane</keyword>
<dbReference type="PRINTS" id="PR00245">
    <property type="entry name" value="OLFACTORYR"/>
</dbReference>
<comment type="subcellular location">
    <subcellularLocation>
        <location evidence="1 13">Cell membrane</location>
        <topology evidence="1 13">Multi-pass membrane protein</topology>
    </subcellularLocation>
</comment>
<evidence type="ECO:0000256" key="7">
    <source>
        <dbReference type="ARBA" id="ARBA00023040"/>
    </source>
</evidence>
<dbReference type="EMBL" id="JAACNH010000008">
    <property type="protein sequence ID" value="KAG8435521.1"/>
    <property type="molecule type" value="Genomic_DNA"/>
</dbReference>
<reference evidence="15" key="1">
    <citation type="thesis" date="2020" institute="ProQuest LLC" country="789 East Eisenhower Parkway, Ann Arbor, MI, USA">
        <title>Comparative Genomics and Chromosome Evolution.</title>
        <authorList>
            <person name="Mudd A.B."/>
        </authorList>
    </citation>
    <scope>NUCLEOTIDE SEQUENCE</scope>
    <source>
        <strain evidence="15">Female2</strain>
        <tissue evidence="15">Blood</tissue>
    </source>
</reference>
<evidence type="ECO:0000256" key="4">
    <source>
        <dbReference type="ARBA" id="ARBA00022692"/>
    </source>
</evidence>
<keyword evidence="3 13" id="KW-0716">Sensory transduction</keyword>
<proteinExistence type="inferred from homology"/>
<keyword evidence="8 13" id="KW-0472">Membrane</keyword>
<dbReference type="FunFam" id="1.20.1070.10:FF:000010">
    <property type="entry name" value="Olfactory receptor"/>
    <property type="match status" value="1"/>
</dbReference>
<evidence type="ECO:0000256" key="3">
    <source>
        <dbReference type="ARBA" id="ARBA00022606"/>
    </source>
</evidence>
<dbReference type="Pfam" id="PF13853">
    <property type="entry name" value="7tm_4"/>
    <property type="match status" value="1"/>
</dbReference>
<comment type="caution">
    <text evidence="15">The sequence shown here is derived from an EMBL/GenBank/DDBJ whole genome shotgun (WGS) entry which is preliminary data.</text>
</comment>
<gene>
    <name evidence="15" type="ORF">GDO86_013452</name>
</gene>
<dbReference type="InterPro" id="IPR017452">
    <property type="entry name" value="GPCR_Rhodpsn_7TM"/>
</dbReference>
<evidence type="ECO:0000313" key="16">
    <source>
        <dbReference type="Proteomes" id="UP000812440"/>
    </source>
</evidence>
<dbReference type="PRINTS" id="PR00237">
    <property type="entry name" value="GPCRRHODOPSN"/>
</dbReference>
<feature type="domain" description="G-protein coupled receptors family 1 profile" evidence="14">
    <location>
        <begin position="45"/>
        <end position="294"/>
    </location>
</feature>
<keyword evidence="7 12" id="KW-0297">G-protein coupled receptor</keyword>
<keyword evidence="10" id="KW-0325">Glycoprotein</keyword>
<evidence type="ECO:0000256" key="2">
    <source>
        <dbReference type="ARBA" id="ARBA00022475"/>
    </source>
</evidence>
<evidence type="ECO:0000256" key="11">
    <source>
        <dbReference type="ARBA" id="ARBA00023224"/>
    </source>
</evidence>